<dbReference type="PANTHER" id="PTHR12866:SF2">
    <property type="entry name" value="UBIQUITIN-LIKE-CONJUGATING ENZYME ATG3"/>
    <property type="match status" value="1"/>
</dbReference>
<keyword evidence="3" id="KW-1185">Reference proteome</keyword>
<sequence length="227" mass="25494">MQNVINTVKGTALGVAELFTPVLKESKFKETGVLTPEEFVAAGDHLVHHYSVSPLIQTAHLHTRCKQMEYSDELEAIIEEDDGDGGWVDTYHNAGVIPTQLTVHHGSLSHTGVGYMLHMRSHGDRSHCDDVISDVCRVFPDAEYEESGLLETDEVRSQRCLTSAAIRPTPSSTRRLDCSECSWSGRRSLYPTSVSLTDAFRYLLIFLKFVQAVIPTIEYDYTRHFTM</sequence>
<accession>A0A3Q4HDB3</accession>
<organism evidence="2 3">
    <name type="scientific">Neolamprologus brichardi</name>
    <name type="common">Fairy cichlid</name>
    <name type="synonym">Lamprologus brichardi</name>
    <dbReference type="NCBI Taxonomy" id="32507"/>
    <lineage>
        <taxon>Eukaryota</taxon>
        <taxon>Metazoa</taxon>
        <taxon>Chordata</taxon>
        <taxon>Craniata</taxon>
        <taxon>Vertebrata</taxon>
        <taxon>Euteleostomi</taxon>
        <taxon>Actinopterygii</taxon>
        <taxon>Neopterygii</taxon>
        <taxon>Teleostei</taxon>
        <taxon>Neoteleostei</taxon>
        <taxon>Acanthomorphata</taxon>
        <taxon>Ovalentaria</taxon>
        <taxon>Cichlomorphae</taxon>
        <taxon>Cichliformes</taxon>
        <taxon>Cichlidae</taxon>
        <taxon>African cichlids</taxon>
        <taxon>Pseudocrenilabrinae</taxon>
        <taxon>Lamprologini</taxon>
        <taxon>Neolamprologus</taxon>
    </lineage>
</organism>
<evidence type="ECO:0000313" key="2">
    <source>
        <dbReference type="Ensembl" id="ENSNBRP00000018288.1"/>
    </source>
</evidence>
<keyword evidence="1" id="KW-0813">Transport</keyword>
<keyword evidence="1" id="KW-0653">Protein transport</keyword>
<dbReference type="Proteomes" id="UP000261580">
    <property type="component" value="Unassembled WGS sequence"/>
</dbReference>
<dbReference type="GO" id="GO:0005829">
    <property type="term" value="C:cytosol"/>
    <property type="evidence" value="ECO:0007669"/>
    <property type="project" value="TreeGrafter"/>
</dbReference>
<dbReference type="Bgee" id="ENSNBRG00000014016">
    <property type="expression patterns" value="Expressed in blood and 8 other cell types or tissues"/>
</dbReference>
<dbReference type="GO" id="GO:0000422">
    <property type="term" value="P:autophagy of mitochondrion"/>
    <property type="evidence" value="ECO:0007669"/>
    <property type="project" value="TreeGrafter"/>
</dbReference>
<dbReference type="PANTHER" id="PTHR12866">
    <property type="entry name" value="UBIQUITIN-LIKE-CONJUGATING ENZYME ATG3"/>
    <property type="match status" value="1"/>
</dbReference>
<name>A0A3Q4HDB3_NEOBR</name>
<reference evidence="2" key="1">
    <citation type="submission" date="2025-08" db="UniProtKB">
        <authorList>
            <consortium name="Ensembl"/>
        </authorList>
    </citation>
    <scope>IDENTIFICATION</scope>
</reference>
<dbReference type="Ensembl" id="ENSNBRT00000018778.1">
    <property type="protein sequence ID" value="ENSNBRP00000018288.1"/>
    <property type="gene ID" value="ENSNBRG00000014016.1"/>
</dbReference>
<dbReference type="OMA" id="HCDDVIS"/>
<proteinExistence type="predicted"/>
<dbReference type="GO" id="GO:0000407">
    <property type="term" value="C:phagophore assembly site"/>
    <property type="evidence" value="ECO:0007669"/>
    <property type="project" value="TreeGrafter"/>
</dbReference>
<evidence type="ECO:0000256" key="1">
    <source>
        <dbReference type="ARBA" id="ARBA00022927"/>
    </source>
</evidence>
<dbReference type="AlphaFoldDB" id="A0A3Q4HDB3"/>
<dbReference type="GO" id="GO:0061723">
    <property type="term" value="P:glycophagy"/>
    <property type="evidence" value="ECO:0007669"/>
    <property type="project" value="TreeGrafter"/>
</dbReference>
<dbReference type="GO" id="GO:0000045">
    <property type="term" value="P:autophagosome assembly"/>
    <property type="evidence" value="ECO:0007669"/>
    <property type="project" value="TreeGrafter"/>
</dbReference>
<reference evidence="2" key="2">
    <citation type="submission" date="2025-09" db="UniProtKB">
        <authorList>
            <consortium name="Ensembl"/>
        </authorList>
    </citation>
    <scope>IDENTIFICATION</scope>
</reference>
<dbReference type="GO" id="GO:0015031">
    <property type="term" value="P:protein transport"/>
    <property type="evidence" value="ECO:0007669"/>
    <property type="project" value="UniProtKB-KW"/>
</dbReference>
<protein>
    <submittedName>
        <fullName evidence="2">Autophagy related 3</fullName>
    </submittedName>
</protein>
<evidence type="ECO:0000313" key="3">
    <source>
        <dbReference type="Proteomes" id="UP000261580"/>
    </source>
</evidence>
<dbReference type="GeneTree" id="ENSGT00390000010308"/>
<dbReference type="GO" id="GO:0044804">
    <property type="term" value="P:nucleophagy"/>
    <property type="evidence" value="ECO:0007669"/>
    <property type="project" value="TreeGrafter"/>
</dbReference>
<dbReference type="GO" id="GO:0019776">
    <property type="term" value="F:Atg8-family ligase activity"/>
    <property type="evidence" value="ECO:0007669"/>
    <property type="project" value="TreeGrafter"/>
</dbReference>